<reference evidence="3" key="2">
    <citation type="submission" date="2015-02" db="EMBL/GenBank/DDBJ databases">
        <title>Complete Genome Sequence of Pelosinus fermentans JBW45.</title>
        <authorList>
            <person name="De Leon K.B."/>
            <person name="Utturkar S.M."/>
            <person name="Camilleri L.B."/>
            <person name="Arkin A.P."/>
            <person name="Fields M.W."/>
            <person name="Brown S.D."/>
            <person name="Wall J.D."/>
        </authorList>
    </citation>
    <scope>NUCLEOTIDE SEQUENCE [LARGE SCALE GENOMIC DNA]</scope>
    <source>
        <strain evidence="3">JBW45</strain>
    </source>
</reference>
<reference evidence="2 3" key="1">
    <citation type="journal article" date="2015" name="Genome Announc.">
        <title>Complete Genome Sequence of Pelosinus fermentans JBW45, a Member of a Remarkably Competitive Group of Negativicutes in the Firmicutes Phylum.</title>
        <authorList>
            <person name="De Leon K.B."/>
            <person name="Utturkar S.M."/>
            <person name="Camilleri L.B."/>
            <person name="Elias D.A."/>
            <person name="Arkin A.P."/>
            <person name="Fields M.W."/>
            <person name="Brown S.D."/>
            <person name="Wall J.D."/>
        </authorList>
    </citation>
    <scope>NUCLEOTIDE SEQUENCE [LARGE SCALE GENOMIC DNA]</scope>
    <source>
        <strain evidence="2 3">JBW45</strain>
    </source>
</reference>
<dbReference type="KEGG" id="pft:JBW_04333"/>
<evidence type="ECO:0000313" key="2">
    <source>
        <dbReference type="EMBL" id="AJQ29664.1"/>
    </source>
</evidence>
<dbReference type="InterPro" id="IPR001031">
    <property type="entry name" value="Thioesterase"/>
</dbReference>
<name>I9DB74_9FIRM</name>
<dbReference type="EMBL" id="CP010978">
    <property type="protein sequence ID" value="AJQ29664.1"/>
    <property type="molecule type" value="Genomic_DNA"/>
</dbReference>
<dbReference type="Gene3D" id="3.40.50.1820">
    <property type="entry name" value="alpha/beta hydrolase"/>
    <property type="match status" value="1"/>
</dbReference>
<evidence type="ECO:0000313" key="3">
    <source>
        <dbReference type="Proteomes" id="UP000005361"/>
    </source>
</evidence>
<dbReference type="HOGENOM" id="CLU_725315_0_0_9"/>
<evidence type="ECO:0000259" key="1">
    <source>
        <dbReference type="Pfam" id="PF00975"/>
    </source>
</evidence>
<dbReference type="STRING" id="1192197.JBW_04333"/>
<dbReference type="Proteomes" id="UP000005361">
    <property type="component" value="Chromosome"/>
</dbReference>
<accession>I9DB74</accession>
<dbReference type="Pfam" id="PF00975">
    <property type="entry name" value="Thioesterase"/>
    <property type="match status" value="1"/>
</dbReference>
<dbReference type="RefSeq" id="WP_007960104.1">
    <property type="nucleotide sequence ID" value="NZ_CP010978.1"/>
</dbReference>
<organism evidence="2 3">
    <name type="scientific">Pelosinus fermentans JBW45</name>
    <dbReference type="NCBI Taxonomy" id="1192197"/>
    <lineage>
        <taxon>Bacteria</taxon>
        <taxon>Bacillati</taxon>
        <taxon>Bacillota</taxon>
        <taxon>Negativicutes</taxon>
        <taxon>Selenomonadales</taxon>
        <taxon>Sporomusaceae</taxon>
        <taxon>Pelosinus</taxon>
    </lineage>
</organism>
<dbReference type="InterPro" id="IPR029058">
    <property type="entry name" value="AB_hydrolase_fold"/>
</dbReference>
<dbReference type="SUPFAM" id="SSF53474">
    <property type="entry name" value="alpha/beta-Hydrolases"/>
    <property type="match status" value="1"/>
</dbReference>
<dbReference type="AlphaFoldDB" id="I9DB74"/>
<proteinExistence type="predicted"/>
<sequence>MNSKDIFRALQAGKMSPEDAEEEVRKMIGLTPQQPLVQSPERHIAHGHGEIKKTQSMVASPVMKSPIWPQFPELIHLNKENQGKPVFWIHGGSGTVSGYRIIARKIQRPFYGIEPRGWIGNRSPLYGIQAMAAYYVHIILTVQPEGPYDIGGYSLGGRLAYEVTRQLQELGQTISTIVMVDSVSLDSPYNAEAKKDMQKIIFLQALNMVLMSKTMQEPEKFIQTLIHRDEVNLDVDDETFFQQLIMIAKARGLPQTEAELYAQIQKSTTVHHAYGVEHFSVLPLTEPQSVTCYYFRNKSGVFYGELEPYFRISDHEIGFDHQNYWKNWEKNIPDFHMMDVDSPSHIALLAEPKAYNAISDFCETLYSEKEIVQNFRSFIKK</sequence>
<dbReference type="OrthoDB" id="9757538at2"/>
<gene>
    <name evidence="2" type="ORF">JBW_04333</name>
</gene>
<feature type="domain" description="Thioesterase" evidence="1">
    <location>
        <begin position="85"/>
        <end position="228"/>
    </location>
</feature>
<protein>
    <submittedName>
        <fullName evidence="2">Thioesterase</fullName>
    </submittedName>
</protein>